<dbReference type="RefSeq" id="WP_266341631.1">
    <property type="nucleotide sequence ID" value="NZ_JAPKNH010000001.1"/>
</dbReference>
<sequence>MKKLSVPQIQWSTVRFLRCKLLDIPTAQVLWKRRDGRYKIFKDSITTTMLAAQSKRCAYCGTRLFEKRPHRDHIAPKSPHYRWTFWPANLVLACYCCNVDCKGETDTVAAAASSYRRTTFSIVHPFFDDPADHLNFGVADRAILISPKNGSAKGAETIRLFNLMDPERAKERAKDVLLDDDIQHLQGVTRDLFIAATEELRSNRIVMKT</sequence>
<proteinExistence type="predicted"/>
<evidence type="ECO:0000313" key="1">
    <source>
        <dbReference type="EMBL" id="MFC5516161.1"/>
    </source>
</evidence>
<gene>
    <name evidence="1" type="ORF">ACFPP9_10305</name>
</gene>
<keyword evidence="2" id="KW-1185">Reference proteome</keyword>
<evidence type="ECO:0008006" key="3">
    <source>
        <dbReference type="Google" id="ProtNLM"/>
    </source>
</evidence>
<accession>A0ABW0PVE1</accession>
<dbReference type="Gene3D" id="1.10.30.50">
    <property type="match status" value="1"/>
</dbReference>
<organism evidence="1 2">
    <name type="scientific">Kaistia terrae</name>
    <dbReference type="NCBI Taxonomy" id="537017"/>
    <lineage>
        <taxon>Bacteria</taxon>
        <taxon>Pseudomonadati</taxon>
        <taxon>Pseudomonadota</taxon>
        <taxon>Alphaproteobacteria</taxon>
        <taxon>Hyphomicrobiales</taxon>
        <taxon>Kaistiaceae</taxon>
        <taxon>Kaistia</taxon>
    </lineage>
</organism>
<protein>
    <recommendedName>
        <fullName evidence="3">TIGR02646 family protein</fullName>
    </recommendedName>
</protein>
<dbReference type="EMBL" id="JBHSML010000003">
    <property type="protein sequence ID" value="MFC5516161.1"/>
    <property type="molecule type" value="Genomic_DNA"/>
</dbReference>
<dbReference type="CDD" id="cd00085">
    <property type="entry name" value="HNHc"/>
    <property type="match status" value="1"/>
</dbReference>
<dbReference type="Proteomes" id="UP001596150">
    <property type="component" value="Unassembled WGS sequence"/>
</dbReference>
<dbReference type="InterPro" id="IPR003615">
    <property type="entry name" value="HNH_nuc"/>
</dbReference>
<evidence type="ECO:0000313" key="2">
    <source>
        <dbReference type="Proteomes" id="UP001596150"/>
    </source>
</evidence>
<name>A0ABW0PVE1_9HYPH</name>
<comment type="caution">
    <text evidence="1">The sequence shown here is derived from an EMBL/GenBank/DDBJ whole genome shotgun (WGS) entry which is preliminary data.</text>
</comment>
<reference evidence="2" key="1">
    <citation type="journal article" date="2019" name="Int. J. Syst. Evol. Microbiol.">
        <title>The Global Catalogue of Microorganisms (GCM) 10K type strain sequencing project: providing services to taxonomists for standard genome sequencing and annotation.</title>
        <authorList>
            <consortium name="The Broad Institute Genomics Platform"/>
            <consortium name="The Broad Institute Genome Sequencing Center for Infectious Disease"/>
            <person name="Wu L."/>
            <person name="Ma J."/>
        </authorList>
    </citation>
    <scope>NUCLEOTIDE SEQUENCE [LARGE SCALE GENOMIC DNA]</scope>
    <source>
        <strain evidence="2">KACC 12633</strain>
    </source>
</reference>